<dbReference type="OrthoDB" id="292747at2759"/>
<evidence type="ECO:0000259" key="17">
    <source>
        <dbReference type="PROSITE" id="PS50919"/>
    </source>
</evidence>
<dbReference type="FunFam" id="2.80.10.50:FF:000034">
    <property type="entry name" value="Dolichyl-phosphate-mannose-protein mannosyltransferase 1"/>
    <property type="match status" value="1"/>
</dbReference>
<evidence type="ECO:0000256" key="3">
    <source>
        <dbReference type="ARBA" id="ARBA00007222"/>
    </source>
</evidence>
<evidence type="ECO:0000256" key="9">
    <source>
        <dbReference type="ARBA" id="ARBA00022824"/>
    </source>
</evidence>
<feature type="region of interest" description="Disordered" evidence="16">
    <location>
        <begin position="1"/>
        <end position="59"/>
    </location>
</feature>
<feature type="region of interest" description="Disordered" evidence="16">
    <location>
        <begin position="904"/>
        <end position="994"/>
    </location>
</feature>
<dbReference type="Pfam" id="PF02815">
    <property type="entry name" value="MIR"/>
    <property type="match status" value="1"/>
</dbReference>
<dbReference type="InterPro" id="IPR032421">
    <property type="entry name" value="PMT_4TMC"/>
</dbReference>
<reference evidence="18" key="1">
    <citation type="submission" date="2021-10" db="EMBL/GenBank/DDBJ databases">
        <authorList>
            <person name="Piombo E."/>
        </authorList>
    </citation>
    <scope>NUCLEOTIDE SEQUENCE</scope>
</reference>
<feature type="compositionally biased region" description="Basic and acidic residues" evidence="16">
    <location>
        <begin position="952"/>
        <end position="978"/>
    </location>
</feature>
<keyword evidence="11 15" id="KW-0472">Membrane</keyword>
<dbReference type="InterPro" id="IPR016093">
    <property type="entry name" value="MIR_motif"/>
</dbReference>
<evidence type="ECO:0000256" key="16">
    <source>
        <dbReference type="SAM" id="MobiDB-lite"/>
    </source>
</evidence>
<feature type="transmembrane region" description="Helical" evidence="15">
    <location>
        <begin position="301"/>
        <end position="319"/>
    </location>
</feature>
<feature type="compositionally biased region" description="Low complexity" evidence="16">
    <location>
        <begin position="925"/>
        <end position="935"/>
    </location>
</feature>
<evidence type="ECO:0000256" key="8">
    <source>
        <dbReference type="ARBA" id="ARBA00022737"/>
    </source>
</evidence>
<evidence type="ECO:0000256" key="6">
    <source>
        <dbReference type="ARBA" id="ARBA00022679"/>
    </source>
</evidence>
<feature type="transmembrane region" description="Helical" evidence="15">
    <location>
        <begin position="762"/>
        <end position="787"/>
    </location>
</feature>
<comment type="catalytic activity">
    <reaction evidence="14 15">
        <text>a di-trans,poly-cis-dolichyl beta-D-mannosyl phosphate + L-seryl-[protein] = 3-O-(alpha-D-mannosyl)-L-seryl-[protein] + a di-trans,poly-cis-dolichyl phosphate + H(+)</text>
        <dbReference type="Rhea" id="RHEA:17377"/>
        <dbReference type="Rhea" id="RHEA-COMP:9863"/>
        <dbReference type="Rhea" id="RHEA-COMP:13546"/>
        <dbReference type="Rhea" id="RHEA-COMP:19498"/>
        <dbReference type="Rhea" id="RHEA-COMP:19501"/>
        <dbReference type="ChEBI" id="CHEBI:15378"/>
        <dbReference type="ChEBI" id="CHEBI:29999"/>
        <dbReference type="ChEBI" id="CHEBI:57683"/>
        <dbReference type="ChEBI" id="CHEBI:58211"/>
        <dbReference type="ChEBI" id="CHEBI:137321"/>
        <dbReference type="EC" id="2.4.1.109"/>
    </reaction>
</comment>
<feature type="transmembrane region" description="Helical" evidence="15">
    <location>
        <begin position="702"/>
        <end position="719"/>
    </location>
</feature>
<accession>A0A9N9YEP1</accession>
<feature type="transmembrane region" description="Helical" evidence="15">
    <location>
        <begin position="129"/>
        <end position="147"/>
    </location>
</feature>
<evidence type="ECO:0000256" key="4">
    <source>
        <dbReference type="ARBA" id="ARBA00012839"/>
    </source>
</evidence>
<feature type="region of interest" description="Disordered" evidence="16">
    <location>
        <begin position="846"/>
        <end position="865"/>
    </location>
</feature>
<feature type="compositionally biased region" description="Low complexity" evidence="16">
    <location>
        <begin position="16"/>
        <end position="35"/>
    </location>
</feature>
<dbReference type="AlphaFoldDB" id="A0A9N9YEP1"/>
<feature type="transmembrane region" description="Helical" evidence="15">
    <location>
        <begin position="74"/>
        <end position="95"/>
    </location>
</feature>
<dbReference type="PROSITE" id="PS50919">
    <property type="entry name" value="MIR"/>
    <property type="match status" value="3"/>
</dbReference>
<evidence type="ECO:0000256" key="10">
    <source>
        <dbReference type="ARBA" id="ARBA00022989"/>
    </source>
</evidence>
<dbReference type="EMBL" id="CABFNQ020000441">
    <property type="protein sequence ID" value="CAH0014918.1"/>
    <property type="molecule type" value="Genomic_DNA"/>
</dbReference>
<keyword evidence="8" id="KW-0677">Repeat</keyword>
<evidence type="ECO:0000256" key="1">
    <source>
        <dbReference type="ARBA" id="ARBA00004477"/>
    </source>
</evidence>
<evidence type="ECO:0000256" key="13">
    <source>
        <dbReference type="ARBA" id="ARBA00045085"/>
    </source>
</evidence>
<dbReference type="SMART" id="SM00472">
    <property type="entry name" value="MIR"/>
    <property type="match status" value="3"/>
</dbReference>
<dbReference type="Pfam" id="PF16192">
    <property type="entry name" value="PMT_4TMC"/>
    <property type="match status" value="1"/>
</dbReference>
<feature type="compositionally biased region" description="Polar residues" evidence="16">
    <location>
        <begin position="1"/>
        <end position="10"/>
    </location>
</feature>
<evidence type="ECO:0000256" key="5">
    <source>
        <dbReference type="ARBA" id="ARBA00022676"/>
    </source>
</evidence>
<feature type="transmembrane region" description="Helical" evidence="15">
    <location>
        <begin position="167"/>
        <end position="187"/>
    </location>
</feature>
<dbReference type="InterPro" id="IPR027005">
    <property type="entry name" value="PMT-like"/>
</dbReference>
<evidence type="ECO:0000256" key="15">
    <source>
        <dbReference type="RuleBase" id="RU367007"/>
    </source>
</evidence>
<keyword evidence="10 15" id="KW-1133">Transmembrane helix</keyword>
<dbReference type="InterPro" id="IPR036300">
    <property type="entry name" value="MIR_dom_sf"/>
</dbReference>
<keyword evidence="19" id="KW-1185">Reference proteome</keyword>
<evidence type="ECO:0000256" key="12">
    <source>
        <dbReference type="ARBA" id="ARBA00023180"/>
    </source>
</evidence>
<evidence type="ECO:0000313" key="18">
    <source>
        <dbReference type="EMBL" id="CAH0014918.1"/>
    </source>
</evidence>
<name>A0A9N9YEP1_9HYPO</name>
<evidence type="ECO:0000256" key="11">
    <source>
        <dbReference type="ARBA" id="ARBA00023136"/>
    </source>
</evidence>
<dbReference type="Pfam" id="PF02366">
    <property type="entry name" value="PMT"/>
    <property type="match status" value="1"/>
</dbReference>
<feature type="transmembrane region" description="Helical" evidence="15">
    <location>
        <begin position="731"/>
        <end position="750"/>
    </location>
</feature>
<evidence type="ECO:0000313" key="19">
    <source>
        <dbReference type="Proteomes" id="UP000696573"/>
    </source>
</evidence>
<comment type="subcellular location">
    <subcellularLocation>
        <location evidence="1 15">Endoplasmic reticulum membrane</location>
        <topology evidence="1 15">Multi-pass membrane protein</topology>
    </subcellularLocation>
</comment>
<keyword evidence="12" id="KW-0325">Glycoprotein</keyword>
<dbReference type="InterPro" id="IPR003342">
    <property type="entry name" value="ArnT-like_N"/>
</dbReference>
<feature type="transmembrane region" description="Helical" evidence="15">
    <location>
        <begin position="660"/>
        <end position="681"/>
    </location>
</feature>
<feature type="domain" description="MIR" evidence="17">
    <location>
        <begin position="384"/>
        <end position="438"/>
    </location>
</feature>
<dbReference type="PANTHER" id="PTHR10050">
    <property type="entry name" value="DOLICHYL-PHOSPHATE-MANNOSE--PROTEIN MANNOSYLTRANSFERASE"/>
    <property type="match status" value="1"/>
</dbReference>
<feature type="compositionally biased region" description="Basic and acidic residues" evidence="16">
    <location>
        <begin position="904"/>
        <end position="914"/>
    </location>
</feature>
<feature type="compositionally biased region" description="Basic residues" evidence="16">
    <location>
        <begin position="40"/>
        <end position="56"/>
    </location>
</feature>
<dbReference type="GO" id="GO:0004169">
    <property type="term" value="F:dolichyl-phosphate-mannose-protein mannosyltransferase activity"/>
    <property type="evidence" value="ECO:0007669"/>
    <property type="project" value="UniProtKB-UniRule"/>
</dbReference>
<evidence type="ECO:0000256" key="2">
    <source>
        <dbReference type="ARBA" id="ARBA00004922"/>
    </source>
</evidence>
<feature type="compositionally biased region" description="Basic and acidic residues" evidence="16">
    <location>
        <begin position="854"/>
        <end position="865"/>
    </location>
</feature>
<dbReference type="Proteomes" id="UP000696573">
    <property type="component" value="Unassembled WGS sequence"/>
</dbReference>
<comment type="caution">
    <text evidence="18">The sequence shown here is derived from an EMBL/GenBank/DDBJ whole genome shotgun (WGS) entry which is preliminary data.</text>
</comment>
<dbReference type="Gene3D" id="2.80.10.50">
    <property type="match status" value="1"/>
</dbReference>
<keyword evidence="6 15" id="KW-0808">Transferase</keyword>
<dbReference type="PANTHER" id="PTHR10050:SF50">
    <property type="entry name" value="DOLICHYL-PHOSPHATE-MANNOSE--PROTEIN MANNOSYLTRANSFERASE 1-RELATED"/>
    <property type="match status" value="1"/>
</dbReference>
<proteinExistence type="inferred from homology"/>
<comment type="pathway">
    <text evidence="2 15">Protein modification; protein glycosylation.</text>
</comment>
<comment type="similarity">
    <text evidence="3 15">Belongs to the glycosyltransferase 39 family.</text>
</comment>
<evidence type="ECO:0000256" key="7">
    <source>
        <dbReference type="ARBA" id="ARBA00022692"/>
    </source>
</evidence>
<keyword evidence="7 15" id="KW-0812">Transmembrane</keyword>
<dbReference type="EC" id="2.4.1.109" evidence="4 15"/>
<comment type="catalytic activity">
    <reaction evidence="13 15">
        <text>a di-trans,poly-cis-dolichyl beta-D-mannosyl phosphate + L-threonyl-[protein] = 3-O-(alpha-D-mannosyl)-L-threonyl-[protein] + a di-trans,poly-cis-dolichyl phosphate + H(+)</text>
        <dbReference type="Rhea" id="RHEA:53396"/>
        <dbReference type="Rhea" id="RHEA-COMP:11060"/>
        <dbReference type="Rhea" id="RHEA-COMP:13547"/>
        <dbReference type="Rhea" id="RHEA-COMP:19498"/>
        <dbReference type="Rhea" id="RHEA-COMP:19501"/>
        <dbReference type="ChEBI" id="CHEBI:15378"/>
        <dbReference type="ChEBI" id="CHEBI:30013"/>
        <dbReference type="ChEBI" id="CHEBI:57683"/>
        <dbReference type="ChEBI" id="CHEBI:58211"/>
        <dbReference type="ChEBI" id="CHEBI:137323"/>
        <dbReference type="EC" id="2.4.1.109"/>
    </reaction>
</comment>
<gene>
    <name evidence="18" type="ORF">CRHIZ90672A_00016051</name>
</gene>
<dbReference type="CDD" id="cd23283">
    <property type="entry name" value="beta-trefoil_MIR_PMT1-like"/>
    <property type="match status" value="1"/>
</dbReference>
<comment type="function">
    <text evidence="15">Transfers mannose from Dol-P-mannose to Ser or Thr residues on proteins.</text>
</comment>
<feature type="domain" description="MIR" evidence="17">
    <location>
        <begin position="461"/>
        <end position="520"/>
    </location>
</feature>
<keyword evidence="9 15" id="KW-0256">Endoplasmic reticulum</keyword>
<feature type="transmembrane region" description="Helical" evidence="15">
    <location>
        <begin position="199"/>
        <end position="224"/>
    </location>
</feature>
<feature type="transmembrane region" description="Helical" evidence="15">
    <location>
        <begin position="236"/>
        <end position="255"/>
    </location>
</feature>
<dbReference type="GO" id="GO:0031502">
    <property type="term" value="C:dolichyl-phosphate-mannose-protein mannosyltransferase complex"/>
    <property type="evidence" value="ECO:0007669"/>
    <property type="project" value="UniProtKB-ARBA"/>
</dbReference>
<feature type="transmembrane region" description="Helical" evidence="15">
    <location>
        <begin position="276"/>
        <end position="295"/>
    </location>
</feature>
<sequence length="994" mass="110551">MGKSNGTRGRSPQPPSEKQQQPAVAAQLQPALAVPGAPKARSKSRSKSRSKNKKKAANAISTSYKSDGVEDNDVFLLPVSDYLVALGIIALATLVRTWKIYMPTSVVFDEVHFGGFASKYIKGKFFMDVHPPLAKMLIALTGWLAGFDGSFDFKEIGKDYIEPNVPYVAMRMFPAICGILLAPIMFLTLKTVGCRTVTALLGSSFIIFGMLLSMCLLLVCFPFADRVCSENGLLTQARLILLDSPLVFATGYTALAFNAFTNQHELGPSKAFSPSWWFWLINTGLGLGITASIKWVGLFTIAWVGLLTILQLWILLGDVQNVSMRLWTKHLMARVFSLIIVPLTFYMAMFAIHFLCLVNPGEGDGFMSSEFQSTLNSKGMASVPADVVMGSKVSIRHVNTQGGYLHSHPLMYPTGSKQQQITLYPHKDENNLWFLENQTQPLGADGQPINGTNAWDLLPEPSYITDGAVLRLYHVNTHRRLHSHDVRPPVTEADWQNEVSAYGYEGFEGDANDFFRVEIVKKQSKSGAAQQRLRTIETKFRLVHVMTGCVLFSHKVKLPDWASEQQEVTCARGGSVPNSVWYIESNESPHLGADAERVNYNKPGFFSKFAEIHAVMWRTNAGLTDSHAWDSRPESWPILRRGINFWGRNNTQVYLLGNPIIWWSSSISIVVWVIFKVIAVIRWQRSCGDYSNATFKRFDYEIGTSILGWALHYFPFYLMKRQLFLHHYFPALYFAIIALCQVIDFATFRIPASHGHASSGVIFNRITAVVFLVLSGAAFSLLSPLAYGGPWTKAQCNRVKLFPTWDFDCKNFHDSLDQYTYLTVEAGTNPTPTPSVADAVVPENEAQKPLGDAPEAKAPEVKAPEAKAPVEEVKVVAAEEQVVEYRDQNGNLLNEEQVKSLREQSAEFSTKLETETQVAEDIAKEQPQSVESEPPVVAPPHPDVEGLNSETVKNDEKVEIPQDAAASRDGEKEAEQKQAKPASEGQEATLNQEL</sequence>
<feature type="domain" description="MIR" evidence="17">
    <location>
        <begin position="530"/>
        <end position="586"/>
    </location>
</feature>
<dbReference type="SUPFAM" id="SSF82109">
    <property type="entry name" value="MIR domain"/>
    <property type="match status" value="1"/>
</dbReference>
<evidence type="ECO:0000256" key="14">
    <source>
        <dbReference type="ARBA" id="ARBA00045102"/>
    </source>
</evidence>
<protein>
    <recommendedName>
        <fullName evidence="4 15">Dolichyl-phosphate-mannose--protein mannosyltransferase</fullName>
        <ecNumber evidence="4 15">2.4.1.109</ecNumber>
    </recommendedName>
</protein>
<keyword evidence="5 15" id="KW-0328">Glycosyltransferase</keyword>
<feature type="transmembrane region" description="Helical" evidence="15">
    <location>
        <begin position="331"/>
        <end position="355"/>
    </location>
</feature>
<organism evidence="18 19">
    <name type="scientific">Clonostachys rhizophaga</name>
    <dbReference type="NCBI Taxonomy" id="160324"/>
    <lineage>
        <taxon>Eukaryota</taxon>
        <taxon>Fungi</taxon>
        <taxon>Dikarya</taxon>
        <taxon>Ascomycota</taxon>
        <taxon>Pezizomycotina</taxon>
        <taxon>Sordariomycetes</taxon>
        <taxon>Hypocreomycetidae</taxon>
        <taxon>Hypocreales</taxon>
        <taxon>Bionectriaceae</taxon>
        <taxon>Clonostachys</taxon>
    </lineage>
</organism>